<evidence type="ECO:0008006" key="3">
    <source>
        <dbReference type="Google" id="ProtNLM"/>
    </source>
</evidence>
<comment type="caution">
    <text evidence="1">The sequence shown here is derived from an EMBL/GenBank/DDBJ whole genome shotgun (WGS) entry which is preliminary data.</text>
</comment>
<dbReference type="SUPFAM" id="SSF53756">
    <property type="entry name" value="UDP-Glycosyltransferase/glycogen phosphorylase"/>
    <property type="match status" value="1"/>
</dbReference>
<dbReference type="Proteomes" id="UP000177090">
    <property type="component" value="Unassembled WGS sequence"/>
</dbReference>
<dbReference type="Pfam" id="PF13692">
    <property type="entry name" value="Glyco_trans_1_4"/>
    <property type="match status" value="1"/>
</dbReference>
<dbReference type="EMBL" id="MHTL01000011">
    <property type="protein sequence ID" value="OHA60641.1"/>
    <property type="molecule type" value="Genomic_DNA"/>
</dbReference>
<dbReference type="STRING" id="1802440.A2569_01015"/>
<reference evidence="1 2" key="1">
    <citation type="journal article" date="2016" name="Nat. Commun.">
        <title>Thousands of microbial genomes shed light on interconnected biogeochemical processes in an aquifer system.</title>
        <authorList>
            <person name="Anantharaman K."/>
            <person name="Brown C.T."/>
            <person name="Hug L.A."/>
            <person name="Sharon I."/>
            <person name="Castelle C.J."/>
            <person name="Probst A.J."/>
            <person name="Thomas B.C."/>
            <person name="Singh A."/>
            <person name="Wilkins M.J."/>
            <person name="Karaoz U."/>
            <person name="Brodie E.L."/>
            <person name="Williams K.H."/>
            <person name="Hubbard S.S."/>
            <person name="Banfield J.F."/>
        </authorList>
    </citation>
    <scope>NUCLEOTIDE SEQUENCE [LARGE SCALE GENOMIC DNA]</scope>
</reference>
<dbReference type="PANTHER" id="PTHR12526">
    <property type="entry name" value="GLYCOSYLTRANSFERASE"/>
    <property type="match status" value="1"/>
</dbReference>
<gene>
    <name evidence="1" type="ORF">A2569_01015</name>
</gene>
<accession>A0A1G2QL31</accession>
<evidence type="ECO:0000313" key="2">
    <source>
        <dbReference type="Proteomes" id="UP000177090"/>
    </source>
</evidence>
<protein>
    <recommendedName>
        <fullName evidence="3">Glycosyltransferase subfamily 4-like N-terminal domain-containing protein</fullName>
    </recommendedName>
</protein>
<name>A0A1G2QL31_9BACT</name>
<dbReference type="Gene3D" id="3.40.50.2000">
    <property type="entry name" value="Glycogen Phosphorylase B"/>
    <property type="match status" value="2"/>
</dbReference>
<sequence>MSSVPEGITVKSVGICGLIPFTRRALRELQVIHPDILHGITTASIPTLFLYKWLVHPRAKIIFEMHGWAWFEMRGTGRFFLRMTFLLLDLLGLQVADVIIVMSHTQKAFVSRWTFNSGRILVLWGPVDSLPSFIPASPEGPLVVGYLGNSSWWQGLHYLLNATILLKDDPSFEFWFAGFEASDLESIPRIPSIHYKGILKDSEVLPFLRGCHVLVSPRVLEPVSNLQFPHKLSGYLSAGRPVVVSATNDQPRIIAEARCGFVIDPLNAESLVHALKKFSQLPREEQQKMGERSSLFAREHFSPEILTTALKELYVIE</sequence>
<organism evidence="1 2">
    <name type="scientific">Candidatus Vogelbacteria bacterium RIFOXYD1_FULL_51_18</name>
    <dbReference type="NCBI Taxonomy" id="1802440"/>
    <lineage>
        <taxon>Bacteria</taxon>
        <taxon>Candidatus Vogeliibacteriota</taxon>
    </lineage>
</organism>
<evidence type="ECO:0000313" key="1">
    <source>
        <dbReference type="EMBL" id="OHA60641.1"/>
    </source>
</evidence>
<proteinExistence type="predicted"/>
<dbReference type="AlphaFoldDB" id="A0A1G2QL31"/>